<dbReference type="EMBL" id="PVNH01000014">
    <property type="protein sequence ID" value="PRX43598.1"/>
    <property type="molecule type" value="Genomic_DNA"/>
</dbReference>
<keyword evidence="2" id="KW-1185">Reference proteome</keyword>
<dbReference type="AlphaFoldDB" id="A0A2T0LKX4"/>
<accession>A0A2T0LKX4</accession>
<dbReference type="Proteomes" id="UP000238362">
    <property type="component" value="Unassembled WGS sequence"/>
</dbReference>
<protein>
    <submittedName>
        <fullName evidence="1">Uncharacterized protein</fullName>
    </submittedName>
</protein>
<dbReference type="OrthoDB" id="3699287at2"/>
<evidence type="ECO:0000313" key="1">
    <source>
        <dbReference type="EMBL" id="PRX43598.1"/>
    </source>
</evidence>
<organism evidence="1 2">
    <name type="scientific">Prauserella shujinwangii</name>
    <dbReference type="NCBI Taxonomy" id="1453103"/>
    <lineage>
        <taxon>Bacteria</taxon>
        <taxon>Bacillati</taxon>
        <taxon>Actinomycetota</taxon>
        <taxon>Actinomycetes</taxon>
        <taxon>Pseudonocardiales</taxon>
        <taxon>Pseudonocardiaceae</taxon>
        <taxon>Prauserella</taxon>
    </lineage>
</organism>
<proteinExistence type="predicted"/>
<dbReference type="RefSeq" id="WP_106182156.1">
    <property type="nucleotide sequence ID" value="NZ_PVNH01000014.1"/>
</dbReference>
<evidence type="ECO:0000313" key="2">
    <source>
        <dbReference type="Proteomes" id="UP000238362"/>
    </source>
</evidence>
<comment type="caution">
    <text evidence="1">The sequence shown here is derived from an EMBL/GenBank/DDBJ whole genome shotgun (WGS) entry which is preliminary data.</text>
</comment>
<gene>
    <name evidence="1" type="ORF">B0I33_11458</name>
</gene>
<name>A0A2T0LKX4_9PSEU</name>
<sequence>MTRPRRTLAEQLGGPLPTGIEALADEHKELLGEALHAARRRQAAALATAAEGSLDYVPFFLRGAVRKAVGL</sequence>
<reference evidence="1 2" key="1">
    <citation type="submission" date="2018-03" db="EMBL/GenBank/DDBJ databases">
        <title>Genomic Encyclopedia of Type Strains, Phase III (KMG-III): the genomes of soil and plant-associated and newly described type strains.</title>
        <authorList>
            <person name="Whitman W."/>
        </authorList>
    </citation>
    <scope>NUCLEOTIDE SEQUENCE [LARGE SCALE GENOMIC DNA]</scope>
    <source>
        <strain evidence="1 2">CGMCC 4.7125</strain>
    </source>
</reference>